<feature type="compositionally biased region" description="Basic and acidic residues" evidence="13">
    <location>
        <begin position="733"/>
        <end position="746"/>
    </location>
</feature>
<dbReference type="OrthoDB" id="10020384at2759"/>
<dbReference type="PROSITE" id="PS50011">
    <property type="entry name" value="PROTEIN_KINASE_DOM"/>
    <property type="match status" value="1"/>
</dbReference>
<evidence type="ECO:0000256" key="13">
    <source>
        <dbReference type="SAM" id="MobiDB-lite"/>
    </source>
</evidence>
<dbReference type="SUPFAM" id="SSF48403">
    <property type="entry name" value="Ankyrin repeat"/>
    <property type="match status" value="1"/>
</dbReference>
<feature type="compositionally biased region" description="Basic residues" evidence="13">
    <location>
        <begin position="1262"/>
        <end position="1272"/>
    </location>
</feature>
<feature type="compositionally biased region" description="Polar residues" evidence="13">
    <location>
        <begin position="1578"/>
        <end position="1598"/>
    </location>
</feature>
<dbReference type="SMART" id="SM00220">
    <property type="entry name" value="S_TKc"/>
    <property type="match status" value="1"/>
</dbReference>
<dbReference type="GO" id="GO:0035556">
    <property type="term" value="P:intracellular signal transduction"/>
    <property type="evidence" value="ECO:0007669"/>
    <property type="project" value="UniProtKB-ARBA"/>
</dbReference>
<feature type="compositionally biased region" description="Low complexity" evidence="13">
    <location>
        <begin position="1691"/>
        <end position="1716"/>
    </location>
</feature>
<dbReference type="Proteomes" id="UP000749559">
    <property type="component" value="Unassembled WGS sequence"/>
</dbReference>
<proteinExistence type="inferred from homology"/>
<evidence type="ECO:0000256" key="1">
    <source>
        <dbReference type="ARBA" id="ARBA00008874"/>
    </source>
</evidence>
<feature type="region of interest" description="Disordered" evidence="13">
    <location>
        <begin position="934"/>
        <end position="981"/>
    </location>
</feature>
<feature type="compositionally biased region" description="Basic residues" evidence="13">
    <location>
        <begin position="1302"/>
        <end position="1319"/>
    </location>
</feature>
<evidence type="ECO:0000256" key="11">
    <source>
        <dbReference type="ARBA" id="ARBA00080573"/>
    </source>
</evidence>
<evidence type="ECO:0000256" key="5">
    <source>
        <dbReference type="ARBA" id="ARBA00022741"/>
    </source>
</evidence>
<feature type="compositionally biased region" description="Low complexity" evidence="13">
    <location>
        <begin position="966"/>
        <end position="977"/>
    </location>
</feature>
<dbReference type="Gene3D" id="1.25.40.20">
    <property type="entry name" value="Ankyrin repeat-containing domain"/>
    <property type="match status" value="3"/>
</dbReference>
<evidence type="ECO:0000313" key="16">
    <source>
        <dbReference type="Proteomes" id="UP000749559"/>
    </source>
</evidence>
<evidence type="ECO:0000256" key="10">
    <source>
        <dbReference type="ARBA" id="ARBA00069016"/>
    </source>
</evidence>
<dbReference type="InterPro" id="IPR002110">
    <property type="entry name" value="Ankyrin_rpt"/>
</dbReference>
<evidence type="ECO:0000256" key="8">
    <source>
        <dbReference type="ARBA" id="ARBA00047899"/>
    </source>
</evidence>
<dbReference type="InterPro" id="IPR011009">
    <property type="entry name" value="Kinase-like_dom_sf"/>
</dbReference>
<evidence type="ECO:0000256" key="9">
    <source>
        <dbReference type="ARBA" id="ARBA00048679"/>
    </source>
</evidence>
<feature type="compositionally biased region" description="Low complexity" evidence="13">
    <location>
        <begin position="791"/>
        <end position="812"/>
    </location>
</feature>
<protein>
    <recommendedName>
        <fullName evidence="10">Mitogen-activated protein kinase kinase kinase 19</fullName>
        <ecNumber evidence="2">2.7.11.1</ecNumber>
    </recommendedName>
    <alternativeName>
        <fullName evidence="11">SPS1/STE20-related protein kinase YSK4</fullName>
    </alternativeName>
</protein>
<dbReference type="PROSITE" id="PS50088">
    <property type="entry name" value="ANK_REPEAT"/>
    <property type="match status" value="4"/>
</dbReference>
<dbReference type="SUPFAM" id="SSF56112">
    <property type="entry name" value="Protein kinase-like (PK-like)"/>
    <property type="match status" value="1"/>
</dbReference>
<feature type="region of interest" description="Disordered" evidence="13">
    <location>
        <begin position="1105"/>
        <end position="1176"/>
    </location>
</feature>
<dbReference type="GO" id="GO:0005524">
    <property type="term" value="F:ATP binding"/>
    <property type="evidence" value="ECO:0007669"/>
    <property type="project" value="UniProtKB-UniRule"/>
</dbReference>
<keyword evidence="16" id="KW-1185">Reference proteome</keyword>
<dbReference type="PANTHER" id="PTHR11584">
    <property type="entry name" value="SERINE/THREONINE PROTEIN KINASE"/>
    <property type="match status" value="1"/>
</dbReference>
<dbReference type="PROSITE" id="PS00108">
    <property type="entry name" value="PROTEIN_KINASE_ST"/>
    <property type="match status" value="1"/>
</dbReference>
<feature type="domain" description="Protein kinase" evidence="14">
    <location>
        <begin position="1914"/>
        <end position="2175"/>
    </location>
</feature>
<reference evidence="15" key="1">
    <citation type="submission" date="2022-03" db="EMBL/GenBank/DDBJ databases">
        <authorList>
            <person name="Martin C."/>
        </authorList>
    </citation>
    <scope>NUCLEOTIDE SEQUENCE</scope>
</reference>
<dbReference type="Gene3D" id="1.10.510.10">
    <property type="entry name" value="Transferase(Phosphotransferase) domain 1"/>
    <property type="match status" value="1"/>
</dbReference>
<feature type="compositionally biased region" description="Low complexity" evidence="13">
    <location>
        <begin position="1558"/>
        <end position="1577"/>
    </location>
</feature>
<feature type="compositionally biased region" description="Polar residues" evidence="13">
    <location>
        <begin position="1667"/>
        <end position="1681"/>
    </location>
</feature>
<dbReference type="PROSITE" id="PS00107">
    <property type="entry name" value="PROTEIN_KINASE_ATP"/>
    <property type="match status" value="1"/>
</dbReference>
<feature type="region of interest" description="Disordered" evidence="13">
    <location>
        <begin position="721"/>
        <end position="756"/>
    </location>
</feature>
<comment type="catalytic activity">
    <reaction evidence="8">
        <text>L-threonyl-[protein] + ATP = O-phospho-L-threonyl-[protein] + ADP + H(+)</text>
        <dbReference type="Rhea" id="RHEA:46608"/>
        <dbReference type="Rhea" id="RHEA-COMP:11060"/>
        <dbReference type="Rhea" id="RHEA-COMP:11605"/>
        <dbReference type="ChEBI" id="CHEBI:15378"/>
        <dbReference type="ChEBI" id="CHEBI:30013"/>
        <dbReference type="ChEBI" id="CHEBI:30616"/>
        <dbReference type="ChEBI" id="CHEBI:61977"/>
        <dbReference type="ChEBI" id="CHEBI:456216"/>
        <dbReference type="EC" id="2.7.11.1"/>
    </reaction>
</comment>
<feature type="region of interest" description="Disordered" evidence="13">
    <location>
        <begin position="993"/>
        <end position="1087"/>
    </location>
</feature>
<name>A0A8J1V0M7_OWEFU</name>
<dbReference type="PANTHER" id="PTHR11584:SF369">
    <property type="entry name" value="MITOGEN-ACTIVATED PROTEIN KINASE KINASE KINASE 19-RELATED"/>
    <property type="match status" value="1"/>
</dbReference>
<evidence type="ECO:0000313" key="15">
    <source>
        <dbReference type="EMBL" id="CAH1787728.1"/>
    </source>
</evidence>
<feature type="compositionally biased region" description="Polar residues" evidence="13">
    <location>
        <begin position="1809"/>
        <end position="1821"/>
    </location>
</feature>
<dbReference type="EC" id="2.7.11.1" evidence="2"/>
<dbReference type="Pfam" id="PF12796">
    <property type="entry name" value="Ank_2"/>
    <property type="match status" value="2"/>
</dbReference>
<feature type="compositionally biased region" description="Basic and acidic residues" evidence="13">
    <location>
        <begin position="1022"/>
        <end position="1042"/>
    </location>
</feature>
<keyword evidence="7" id="KW-0067">ATP-binding</keyword>
<feature type="compositionally biased region" description="Basic and acidic residues" evidence="13">
    <location>
        <begin position="545"/>
        <end position="560"/>
    </location>
</feature>
<feature type="compositionally biased region" description="Polar residues" evidence="13">
    <location>
        <begin position="1292"/>
        <end position="1301"/>
    </location>
</feature>
<sequence length="2180" mass="238826">MRRDDKTTHNTNGHGKTSIQPGIRGSTALPNSMARHKEVMQTYNDIASTLFSNGDSNDVEQLFLAAARDGDYDRIENFLQRRSDVILSVDMKDKRTGNTPIIWAAKRGHTKIVQLLLKHGADITLRNYDGKTAVELASPAIKTLLLEAVERNGVSHRNLLQAAWQGNSKAVKKLLSGDKSLDVNCKNADGLTPLLLVTRDVALFEKLGSKMVKNFNPLEVLAELLAHRGDLHSCDEEGKSPLHYVCSSKSQMAAHMAEYLIQQGSDVAMGDRRCFHPLHSASQIGNVDVVLTLLDGGSNPNSRGFAGTTPLHITAYNGHEKAAVTLLDRGADVTLVDDSGLTPVDVAKTKKVKVVLREAWTEATQQKPEATLAPVRIPSRGGSRERQLSEENKQFKPVKKMKGEVIFDSLPSTTLVQSLTPRKLKRLRSLSEKERVLLAEQTEEQTGGAIFSTPALARESTKTRLQGGTRVLGTLPPQPPRTPKSTSSTPRLPPTPEHRLNPLKAGLSPRKSISMGRLPRSTEEVDMVQLENTMNMKSPGKLVHRISDPPRRISDDVDREGLPPVSVMGLELEENLSELRARRLLQNYSSSALSDASLSRMYDSPFLNELRFSYEEAMQATGSRLSMDDFEDQFSPLPRLTPLRIPSASERSRINIPNTIQEHKEAKMGTSVILDLDQMLSRGDPTKMQDGVDSAIYPNSKKLLPSPTSFISQKEYSFHNGRLVQNDQSPDTSSKESSPRSEDDSPRAVAKGFKGTINKQHKLLRKKSLLKEEFNIEDSRVMNLKVNTYGRTESTRSSLESSVSSLSTPSPVSGGGDRVSPGVVTSSSERILNTERSSIDSGLGTKSSSTVHKLGLDSNVTPLPVAAPVGKVPPGKFNIGLKFPTSKFKPMVQSKNAGDKPVTKKPVIKAGSQLQGASIKLLNAAKDNAKAQKVIKDNAKTRPSDALSSPGRDKIAVHSDVLRGGQKSQNSSSIQKQPEGIKNTLVKSKISSTPALDLKPKSSGQRVSQQKAPLNDATNKTEAVEPDIKVKDSTTESGENLKESCQNVATLKPGSGLHSAIKKNKVSVQKVSSQERPKWNNNTKNAKGITTQLAPIDEKNQQMITKAPARPTKSDPTPTKSVSPRKEQYVGTNSSPQTSYGDRSMKKSSSTSNVPIMESLNKTPVRRSLSYSEDQNEAPTLLKTMEFNIGDQDNTSAENLPKTVSINILEHKVEPQPEHTGPVIEDAFEHLKREITRQIEEEKLRKSKEKSLMVKGKDIPKCRNKSAAKRKTSKDSGKPASAERTRKRVTKSTDAVASQSKKQQRPKTAKRKSKGKKKKKLDDGGTIKYDDKMALIGGIGWHISTECNENPDIEVIDPDNMSEDDTPRNDEEYEAPAVETAVERIDYDEVDNDTEPAKRPNTLNIKRPPSAKKFQRALQREMRKALGGTPLDDMPTLIPQTLQAIKDFAKSVKDDTLNQLLGDDFDDLSYSTDSFKSPMSSLGFDSVTKANILQIVNEQTAKLAANNNDKLQSPGHSPMVSPRHSHHTIDQNNKTSPHGNSPRHILQRKESIDTIPESPSDSVFSSSLSSAASRQSSGTKMDSSQFSRRLQELKQSAGTVKEGPGEHAAGSKPDKAKELDLASSESGSDGERKRKNDEDIDSVIDEILFNTMHLKDRNDISSSSSSRYSTKQSPNRNNPTGVHTPRRPSLPRSAKSSPRRVSSGSSSSSKSSTPRSNKGHSPKITQEDSSVPSLVGKSYSQLTAEEEQAGLARVLHSYKQMALKIENEEIPSPTHSTGLPIKRPPSGKRISPPKSGTGKKGKHKGRIQTLKSASSNGPKIQLESASNLSNISKGSDHSPTAAVNTEFHSDWLSFAESIDPGVDEKTLTKTVVDAIENSPDSRMYTSRLGRRSAPQSRAASVASNVSDIEEVINWKKGNQLGKGAFGTVWCGLTNNGELIAVKQLELNTSDMDKAEREYEKIQEEVELLKTLRHENIVGFLGTTLEEHTVSIFMQFVPGGSVANLLARFGALEEAVFCIYTKQILQGVQYLHSNNVIHRDIKGGNIMLMPTGVIKLIDFGCAKKLCINLSISQTSVLKSMRGTPYWMAPEVVNETGHGKKSDIWSVGCTVFEMATRKPPWSNVPPMAAIFAIGSDKPVPRLPETFTLEAQDFVNSTLTRDQNTRPSADELLQHPFILGQKL</sequence>
<feature type="region of interest" description="Disordered" evidence="13">
    <location>
        <begin position="469"/>
        <end position="521"/>
    </location>
</feature>
<feature type="compositionally biased region" description="Basic and acidic residues" evidence="13">
    <location>
        <begin position="951"/>
        <end position="961"/>
    </location>
</feature>
<feature type="region of interest" description="Disordered" evidence="13">
    <location>
        <begin position="1655"/>
        <end position="1735"/>
    </location>
</feature>
<feature type="region of interest" description="Disordered" evidence="13">
    <location>
        <begin position="1508"/>
        <end position="1543"/>
    </location>
</feature>
<dbReference type="EMBL" id="CAIIXF020000006">
    <property type="protein sequence ID" value="CAH1787728.1"/>
    <property type="molecule type" value="Genomic_DNA"/>
</dbReference>
<feature type="compositionally biased region" description="Polar residues" evidence="13">
    <location>
        <begin position="1130"/>
        <end position="1154"/>
    </location>
</feature>
<dbReference type="InterPro" id="IPR000719">
    <property type="entry name" value="Prot_kinase_dom"/>
</dbReference>
<dbReference type="InterPro" id="IPR008271">
    <property type="entry name" value="Ser/Thr_kinase_AS"/>
</dbReference>
<feature type="compositionally biased region" description="Polar residues" evidence="13">
    <location>
        <begin position="9"/>
        <end position="20"/>
    </location>
</feature>
<feature type="compositionally biased region" description="Basic residues" evidence="13">
    <location>
        <begin position="1797"/>
        <end position="1806"/>
    </location>
</feature>
<evidence type="ECO:0000256" key="6">
    <source>
        <dbReference type="ARBA" id="ARBA00022777"/>
    </source>
</evidence>
<comment type="caution">
    <text evidence="15">The sequence shown here is derived from an EMBL/GenBank/DDBJ whole genome shotgun (WGS) entry which is preliminary data.</text>
</comment>
<evidence type="ECO:0000256" key="4">
    <source>
        <dbReference type="ARBA" id="ARBA00022679"/>
    </source>
</evidence>
<comment type="similarity">
    <text evidence="1">Belongs to the protein kinase superfamily. STE Ser/Thr protein kinase family. STE20 subfamily.</text>
</comment>
<feature type="region of interest" description="Disordered" evidence="13">
    <location>
        <begin position="1392"/>
        <end position="1411"/>
    </location>
</feature>
<dbReference type="Pfam" id="PF00023">
    <property type="entry name" value="Ank"/>
    <property type="match status" value="1"/>
</dbReference>
<dbReference type="CDD" id="cd06631">
    <property type="entry name" value="STKc_YSK4"/>
    <property type="match status" value="1"/>
</dbReference>
<keyword evidence="12" id="KW-0175">Coiled coil</keyword>
<feature type="coiled-coil region" evidence="12">
    <location>
        <begin position="1944"/>
        <end position="1971"/>
    </location>
</feature>
<dbReference type="GO" id="GO:0004674">
    <property type="term" value="F:protein serine/threonine kinase activity"/>
    <property type="evidence" value="ECO:0007669"/>
    <property type="project" value="UniProtKB-KW"/>
</dbReference>
<organism evidence="15 16">
    <name type="scientific">Owenia fusiformis</name>
    <name type="common">Polychaete worm</name>
    <dbReference type="NCBI Taxonomy" id="6347"/>
    <lineage>
        <taxon>Eukaryota</taxon>
        <taxon>Metazoa</taxon>
        <taxon>Spiralia</taxon>
        <taxon>Lophotrochozoa</taxon>
        <taxon>Annelida</taxon>
        <taxon>Polychaeta</taxon>
        <taxon>Sedentaria</taxon>
        <taxon>Canalipalpata</taxon>
        <taxon>Sabellida</taxon>
        <taxon>Oweniida</taxon>
        <taxon>Oweniidae</taxon>
        <taxon>Owenia</taxon>
    </lineage>
</organism>
<dbReference type="InterPro" id="IPR017441">
    <property type="entry name" value="Protein_kinase_ATP_BS"/>
</dbReference>
<keyword evidence="3" id="KW-0723">Serine/threonine-protein kinase</keyword>
<feature type="compositionally biased region" description="Polar residues" evidence="13">
    <location>
        <begin position="823"/>
        <end position="847"/>
    </location>
</feature>
<dbReference type="InterPro" id="IPR036770">
    <property type="entry name" value="Ankyrin_rpt-contain_sf"/>
</dbReference>
<feature type="compositionally biased region" description="Basic and acidic residues" evidence="13">
    <location>
        <begin position="934"/>
        <end position="943"/>
    </location>
</feature>
<feature type="compositionally biased region" description="Basic and acidic residues" evidence="13">
    <location>
        <begin position="1242"/>
        <end position="1261"/>
    </location>
</feature>
<feature type="compositionally biased region" description="Polar residues" evidence="13">
    <location>
        <begin position="1723"/>
        <end position="1735"/>
    </location>
</feature>
<keyword evidence="6" id="KW-0418">Kinase</keyword>
<keyword evidence="4" id="KW-0808">Transferase</keyword>
<gene>
    <name evidence="15" type="ORF">OFUS_LOCUS13369</name>
</gene>
<feature type="region of interest" description="Disordered" evidence="13">
    <location>
        <begin position="1767"/>
        <end position="1821"/>
    </location>
</feature>
<evidence type="ECO:0000259" key="14">
    <source>
        <dbReference type="PROSITE" id="PS50011"/>
    </source>
</evidence>
<dbReference type="SMART" id="SM00248">
    <property type="entry name" value="ANK"/>
    <property type="match status" value="7"/>
</dbReference>
<keyword evidence="5" id="KW-0547">Nucleotide-binding</keyword>
<comment type="catalytic activity">
    <reaction evidence="9">
        <text>L-seryl-[protein] + ATP = O-phospho-L-seryl-[protein] + ADP + H(+)</text>
        <dbReference type="Rhea" id="RHEA:17989"/>
        <dbReference type="Rhea" id="RHEA-COMP:9863"/>
        <dbReference type="Rhea" id="RHEA-COMP:11604"/>
        <dbReference type="ChEBI" id="CHEBI:15378"/>
        <dbReference type="ChEBI" id="CHEBI:29999"/>
        <dbReference type="ChEBI" id="CHEBI:30616"/>
        <dbReference type="ChEBI" id="CHEBI:83421"/>
        <dbReference type="ChEBI" id="CHEBI:456216"/>
        <dbReference type="EC" id="2.7.11.1"/>
    </reaction>
</comment>
<feature type="region of interest" description="Disordered" evidence="13">
    <location>
        <begin position="1"/>
        <end position="29"/>
    </location>
</feature>
<dbReference type="PROSITE" id="PS50297">
    <property type="entry name" value="ANK_REP_REGION"/>
    <property type="match status" value="4"/>
</dbReference>
<feature type="compositionally biased region" description="Polar residues" evidence="13">
    <location>
        <begin position="1002"/>
        <end position="1021"/>
    </location>
</feature>
<dbReference type="Pfam" id="PF00069">
    <property type="entry name" value="Pkinase"/>
    <property type="match status" value="1"/>
</dbReference>
<feature type="compositionally biased region" description="Polar residues" evidence="13">
    <location>
        <begin position="1530"/>
        <end position="1539"/>
    </location>
</feature>
<feature type="region of interest" description="Disordered" evidence="13">
    <location>
        <begin position="1555"/>
        <end position="1641"/>
    </location>
</feature>
<accession>A0A8J1V0M7</accession>
<evidence type="ECO:0000256" key="3">
    <source>
        <dbReference type="ARBA" id="ARBA00022527"/>
    </source>
</evidence>
<feature type="region of interest" description="Disordered" evidence="13">
    <location>
        <begin position="791"/>
        <end position="847"/>
    </location>
</feature>
<feature type="region of interest" description="Disordered" evidence="13">
    <location>
        <begin position="1242"/>
        <end position="1325"/>
    </location>
</feature>
<dbReference type="FunFam" id="1.10.510.10:FF:000331">
    <property type="entry name" value="Mitogen-activated protein kinase kinase kinase 19"/>
    <property type="match status" value="1"/>
</dbReference>
<feature type="compositionally biased region" description="Basic and acidic residues" evidence="13">
    <location>
        <begin position="1273"/>
        <end position="1284"/>
    </location>
</feature>
<feature type="region of interest" description="Disordered" evidence="13">
    <location>
        <begin position="540"/>
        <end position="560"/>
    </location>
</feature>
<evidence type="ECO:0000256" key="12">
    <source>
        <dbReference type="SAM" id="Coils"/>
    </source>
</evidence>
<evidence type="ECO:0000256" key="2">
    <source>
        <dbReference type="ARBA" id="ARBA00012513"/>
    </source>
</evidence>
<evidence type="ECO:0000256" key="7">
    <source>
        <dbReference type="ARBA" id="ARBA00022840"/>
    </source>
</evidence>
<feature type="compositionally biased region" description="Polar residues" evidence="13">
    <location>
        <begin position="723"/>
        <end position="732"/>
    </location>
</feature>